<accession>A0A7Y9LJX9</accession>
<dbReference type="Pfam" id="PF13442">
    <property type="entry name" value="Cytochrome_CBB3"/>
    <property type="match status" value="2"/>
</dbReference>
<dbReference type="Gene3D" id="1.10.760.10">
    <property type="entry name" value="Cytochrome c-like domain"/>
    <property type="match status" value="2"/>
</dbReference>
<dbReference type="InterPro" id="IPR036909">
    <property type="entry name" value="Cyt_c-like_dom_sf"/>
</dbReference>
<keyword evidence="7" id="KW-0812">Transmembrane</keyword>
<evidence type="ECO:0000256" key="6">
    <source>
        <dbReference type="PROSITE-ProRule" id="PRU00433"/>
    </source>
</evidence>
<dbReference type="EMBL" id="JACBYR010000001">
    <property type="protein sequence ID" value="NYE80927.1"/>
    <property type="molecule type" value="Genomic_DNA"/>
</dbReference>
<evidence type="ECO:0000256" key="7">
    <source>
        <dbReference type="SAM" id="Phobius"/>
    </source>
</evidence>
<dbReference type="SUPFAM" id="SSF46626">
    <property type="entry name" value="Cytochrome c"/>
    <property type="match status" value="2"/>
</dbReference>
<dbReference type="GO" id="GO:0020037">
    <property type="term" value="F:heme binding"/>
    <property type="evidence" value="ECO:0007669"/>
    <property type="project" value="InterPro"/>
</dbReference>
<keyword evidence="2 6" id="KW-0349">Heme</keyword>
<proteinExistence type="predicted"/>
<dbReference type="PROSITE" id="PS51007">
    <property type="entry name" value="CYTC"/>
    <property type="match status" value="2"/>
</dbReference>
<sequence>MSNAHHDHTQDHQSPIRTPRQLITVIVISLLAPILIIILLVHFVVNGTRTNAGADAQTPAAIDARIAPVAGFEIRDANAPRVFQTGEAVYKAVCATCHAAGVAGAPKFGDNGSWAKYIQTGLEEMVKVAIAGKGAMPAKGGNPDLDDFEVARAVAYMANASGASFKEPEAPAPAAPAATADASAAAPAAVAAAPAAAVPAPAAAAPAAPAAAPTSPAAAAAPAAAAPTAAASTGDGKKLYDSTCFACHGAGIAGAPKFGDKAAWAKYIATGMDTMVATAIAGKGAMPPKGGAANATEADIRATVQYMVDAAK</sequence>
<keyword evidence="7" id="KW-0472">Membrane</keyword>
<evidence type="ECO:0000313" key="9">
    <source>
        <dbReference type="EMBL" id="NYE80927.1"/>
    </source>
</evidence>
<evidence type="ECO:0000256" key="3">
    <source>
        <dbReference type="ARBA" id="ARBA00022723"/>
    </source>
</evidence>
<dbReference type="Proteomes" id="UP000542125">
    <property type="component" value="Unassembled WGS sequence"/>
</dbReference>
<dbReference type="AlphaFoldDB" id="A0A7Y9LJX9"/>
<evidence type="ECO:0000313" key="10">
    <source>
        <dbReference type="Proteomes" id="UP000542125"/>
    </source>
</evidence>
<keyword evidence="5 6" id="KW-0408">Iron</keyword>
<feature type="domain" description="Cytochrome c" evidence="8">
    <location>
        <begin position="81"/>
        <end position="161"/>
    </location>
</feature>
<name>A0A7Y9LJX9_9BURK</name>
<dbReference type="PANTHER" id="PTHR40942:SF4">
    <property type="entry name" value="CYTOCHROME C5"/>
    <property type="match status" value="1"/>
</dbReference>
<keyword evidence="7" id="KW-1133">Transmembrane helix</keyword>
<keyword evidence="1" id="KW-0813">Transport</keyword>
<dbReference type="InterPro" id="IPR002323">
    <property type="entry name" value="Cyt_CIE"/>
</dbReference>
<evidence type="ECO:0000256" key="4">
    <source>
        <dbReference type="ARBA" id="ARBA00022982"/>
    </source>
</evidence>
<dbReference type="GO" id="GO:0005506">
    <property type="term" value="F:iron ion binding"/>
    <property type="evidence" value="ECO:0007669"/>
    <property type="project" value="InterPro"/>
</dbReference>
<protein>
    <submittedName>
        <fullName evidence="9">Cytochrome c5</fullName>
    </submittedName>
</protein>
<keyword evidence="4" id="KW-0249">Electron transport</keyword>
<gene>
    <name evidence="9" type="ORF">FHW18_000198</name>
</gene>
<evidence type="ECO:0000256" key="5">
    <source>
        <dbReference type="ARBA" id="ARBA00023004"/>
    </source>
</evidence>
<reference evidence="9 10" key="1">
    <citation type="submission" date="2020-07" db="EMBL/GenBank/DDBJ databases">
        <title>Genomic Encyclopedia of Type Strains, Phase IV (KMG-V): Genome sequencing to study the core and pangenomes of soil and plant-associated prokaryotes.</title>
        <authorList>
            <person name="Whitman W."/>
        </authorList>
    </citation>
    <scope>NUCLEOTIDE SEQUENCE [LARGE SCALE GENOMIC DNA]</scope>
    <source>
        <strain evidence="9 10">SAS40</strain>
    </source>
</reference>
<feature type="domain" description="Cytochrome c" evidence="8">
    <location>
        <begin position="231"/>
        <end position="311"/>
    </location>
</feature>
<dbReference type="InterPro" id="IPR009056">
    <property type="entry name" value="Cyt_c-like_dom"/>
</dbReference>
<dbReference type="PANTHER" id="PTHR40942">
    <property type="match status" value="1"/>
</dbReference>
<comment type="caution">
    <text evidence="9">The sequence shown here is derived from an EMBL/GenBank/DDBJ whole genome shotgun (WGS) entry which is preliminary data.</text>
</comment>
<feature type="transmembrane region" description="Helical" evidence="7">
    <location>
        <begin position="22"/>
        <end position="45"/>
    </location>
</feature>
<dbReference type="PRINTS" id="PR00607">
    <property type="entry name" value="CYTCHROMECIE"/>
</dbReference>
<evidence type="ECO:0000256" key="1">
    <source>
        <dbReference type="ARBA" id="ARBA00022448"/>
    </source>
</evidence>
<evidence type="ECO:0000259" key="8">
    <source>
        <dbReference type="PROSITE" id="PS51007"/>
    </source>
</evidence>
<keyword evidence="10" id="KW-1185">Reference proteome</keyword>
<organism evidence="9 10">
    <name type="scientific">Pigmentiphaga litoralis</name>
    <dbReference type="NCBI Taxonomy" id="516702"/>
    <lineage>
        <taxon>Bacteria</taxon>
        <taxon>Pseudomonadati</taxon>
        <taxon>Pseudomonadota</taxon>
        <taxon>Betaproteobacteria</taxon>
        <taxon>Burkholderiales</taxon>
        <taxon>Alcaligenaceae</taxon>
        <taxon>Pigmentiphaga</taxon>
    </lineage>
</organism>
<dbReference type="RefSeq" id="WP_179582472.1">
    <property type="nucleotide sequence ID" value="NZ_JACBYR010000001.1"/>
</dbReference>
<evidence type="ECO:0000256" key="2">
    <source>
        <dbReference type="ARBA" id="ARBA00022617"/>
    </source>
</evidence>
<dbReference type="GO" id="GO:0009055">
    <property type="term" value="F:electron transfer activity"/>
    <property type="evidence" value="ECO:0007669"/>
    <property type="project" value="InterPro"/>
</dbReference>
<keyword evidence="3 6" id="KW-0479">Metal-binding</keyword>